<dbReference type="STRING" id="658457.SAMN05216601_103389"/>
<gene>
    <name evidence="1" type="ORF">SAMN05216601_103389</name>
</gene>
<proteinExistence type="predicted"/>
<dbReference type="AlphaFoldDB" id="A0A1I5L7J5"/>
<name>A0A1I5L7J5_9GAMM</name>
<accession>A0A1I5L7J5</accession>
<reference evidence="1 2" key="1">
    <citation type="submission" date="2016-10" db="EMBL/GenBank/DDBJ databases">
        <authorList>
            <person name="de Groot N.N."/>
        </authorList>
    </citation>
    <scope>NUCLEOTIDE SEQUENCE [LARGE SCALE GENOMIC DNA]</scope>
    <source>
        <strain evidence="1 2">CCUG 59231</strain>
    </source>
</reference>
<organism evidence="1 2">
    <name type="scientific">Ectopseudomonas composti</name>
    <dbReference type="NCBI Taxonomy" id="658457"/>
    <lineage>
        <taxon>Bacteria</taxon>
        <taxon>Pseudomonadati</taxon>
        <taxon>Pseudomonadota</taxon>
        <taxon>Gammaproteobacteria</taxon>
        <taxon>Pseudomonadales</taxon>
        <taxon>Pseudomonadaceae</taxon>
        <taxon>Ectopseudomonas</taxon>
    </lineage>
</organism>
<evidence type="ECO:0000313" key="1">
    <source>
        <dbReference type="EMBL" id="SFO93142.1"/>
    </source>
</evidence>
<dbReference type="RefSeq" id="WP_074937860.1">
    <property type="nucleotide sequence ID" value="NZ_FOWP01000003.1"/>
</dbReference>
<dbReference type="EMBL" id="FOWP01000003">
    <property type="protein sequence ID" value="SFO93142.1"/>
    <property type="molecule type" value="Genomic_DNA"/>
</dbReference>
<protein>
    <recommendedName>
        <fullName evidence="3">Heme utilization protein</fullName>
    </recommendedName>
</protein>
<evidence type="ECO:0008006" key="3">
    <source>
        <dbReference type="Google" id="ProtNLM"/>
    </source>
</evidence>
<sequence length="270" mass="26445">MKHSVLLSPLAFALAAMLATTVQAEGFGGGYGNPNGANASVDDTQINHSNDVINNETKNTASIDGSLDGAAGNVGVNVAAGDNNQQANAAAIATADAAFVFGGLASSSASASIGVDQQAYNNTLTNYGNPNNASVLGSANEATGNVAINVAAGNYNQQKNDMSIAASENALVATAASTITQTSSGNETENKLGDVFEVDAALPTVASGFGFGGGGYNPRTPQTPVVNNASLSDSLANASGNVGVNIAAGGGNQQSNSLAIAAGCNACVAQ</sequence>
<evidence type="ECO:0000313" key="2">
    <source>
        <dbReference type="Proteomes" id="UP000182400"/>
    </source>
</evidence>
<dbReference type="OrthoDB" id="7024182at2"/>
<dbReference type="Proteomes" id="UP000182400">
    <property type="component" value="Unassembled WGS sequence"/>
</dbReference>